<evidence type="ECO:0000256" key="3">
    <source>
        <dbReference type="ARBA" id="ARBA00022448"/>
    </source>
</evidence>
<keyword evidence="6 7" id="KW-0472">Membrane</keyword>
<feature type="transmembrane region" description="Helical" evidence="7">
    <location>
        <begin position="354"/>
        <end position="376"/>
    </location>
</feature>
<organism evidence="8 9">
    <name type="scientific">Candidatus Sysuiplasma superficiale</name>
    <dbReference type="NCBI Taxonomy" id="2823368"/>
    <lineage>
        <taxon>Archaea</taxon>
        <taxon>Methanobacteriati</taxon>
        <taxon>Thermoplasmatota</taxon>
        <taxon>Thermoplasmata</taxon>
        <taxon>Candidatus Sysuiplasmatales</taxon>
        <taxon>Candidatus Sysuiplasmataceae</taxon>
        <taxon>Candidatus Sysuiplasma</taxon>
    </lineage>
</organism>
<evidence type="ECO:0000256" key="1">
    <source>
        <dbReference type="ARBA" id="ARBA00004141"/>
    </source>
</evidence>
<dbReference type="GO" id="GO:0005886">
    <property type="term" value="C:plasma membrane"/>
    <property type="evidence" value="ECO:0007669"/>
    <property type="project" value="TreeGrafter"/>
</dbReference>
<evidence type="ECO:0000256" key="2">
    <source>
        <dbReference type="ARBA" id="ARBA00008974"/>
    </source>
</evidence>
<comment type="similarity">
    <text evidence="2">Belongs to the purine-cytosine permease (2.A.39) family.</text>
</comment>
<evidence type="ECO:0000256" key="4">
    <source>
        <dbReference type="ARBA" id="ARBA00022692"/>
    </source>
</evidence>
<accession>A0A8J7YSK1</accession>
<evidence type="ECO:0000313" key="8">
    <source>
        <dbReference type="EMBL" id="MBX8643307.1"/>
    </source>
</evidence>
<feature type="transmembrane region" description="Helical" evidence="7">
    <location>
        <begin position="279"/>
        <end position="308"/>
    </location>
</feature>
<evidence type="ECO:0000313" key="9">
    <source>
        <dbReference type="Proteomes" id="UP000750197"/>
    </source>
</evidence>
<feature type="transmembrane region" description="Helical" evidence="7">
    <location>
        <begin position="136"/>
        <end position="154"/>
    </location>
</feature>
<feature type="transmembrane region" description="Helical" evidence="7">
    <location>
        <begin position="396"/>
        <end position="413"/>
    </location>
</feature>
<dbReference type="EMBL" id="JAHEAC010000004">
    <property type="protein sequence ID" value="MBX8643307.1"/>
    <property type="molecule type" value="Genomic_DNA"/>
</dbReference>
<evidence type="ECO:0000256" key="7">
    <source>
        <dbReference type="SAM" id="Phobius"/>
    </source>
</evidence>
<keyword evidence="4 7" id="KW-0812">Transmembrane</keyword>
<evidence type="ECO:0000256" key="6">
    <source>
        <dbReference type="ARBA" id="ARBA00023136"/>
    </source>
</evidence>
<proteinExistence type="inferred from homology"/>
<keyword evidence="5 7" id="KW-1133">Transmembrane helix</keyword>
<evidence type="ECO:0000256" key="5">
    <source>
        <dbReference type="ARBA" id="ARBA00022989"/>
    </source>
</evidence>
<name>A0A8J7YSK1_9ARCH</name>
<dbReference type="GO" id="GO:0022857">
    <property type="term" value="F:transmembrane transporter activity"/>
    <property type="evidence" value="ECO:0007669"/>
    <property type="project" value="InterPro"/>
</dbReference>
<feature type="transmembrane region" description="Helical" evidence="7">
    <location>
        <begin position="104"/>
        <end position="130"/>
    </location>
</feature>
<reference evidence="8" key="1">
    <citation type="submission" date="2021-05" db="EMBL/GenBank/DDBJ databases">
        <title>Genomic insights into ecological role and evolution of a novel Thermoplasmata order Candidatus Sysuiplasmatales.</title>
        <authorList>
            <person name="Yuan Y."/>
        </authorList>
    </citation>
    <scope>NUCLEOTIDE SEQUENCE</scope>
    <source>
        <strain evidence="8">TUT19-bin139</strain>
    </source>
</reference>
<sequence length="473" mass="51119">MDTYGNRVLKVEPFGTEHIPENERHGKPGRLFTLWFASNVTIGSYAVGYLAVSLFSLPLLPSLVALLAGNLLGGILLGLTSATGPSFGYPQMIISRRSFGRKGAYLPAALQWSSTVGWFTVNAVLGSFALNDLLHIGYLPSALILLSSMIIIGIYGHNFIHQFERIMAVVLGLFFAIATAVVMLHSGRFGHYVPLVHPGVPSFYPYAVLLAGASLSYLMSWGPYASDYSRYLAESTSRKRIFASTFAGGFIASLWFEALGALIAVYVYGNFSNAASVGIIGSFALILGPLGAASLLAIVLGTLAANALNIYTSALSSLVLDIRMSRWKAVLFSGIIGSALTVTLSGSFTSFYEGFLLLLDYWITPWLAIVLIDFFVLGHRDYREVAASPAFRRNGIFSYLLGLLCSVPFISWGYGNLSYTGFISLNYLGGADISYYVALVVTGAVYFLTGRRERISRGQKGGNRTNTSSNIQA</sequence>
<feature type="transmembrane region" description="Helical" evidence="7">
    <location>
        <begin position="433"/>
        <end position="450"/>
    </location>
</feature>
<protein>
    <submittedName>
        <fullName evidence="8">Cytosine permease</fullName>
    </submittedName>
</protein>
<feature type="transmembrane region" description="Helical" evidence="7">
    <location>
        <begin position="329"/>
        <end position="348"/>
    </location>
</feature>
<feature type="transmembrane region" description="Helical" evidence="7">
    <location>
        <begin position="34"/>
        <end position="57"/>
    </location>
</feature>
<dbReference type="PANTHER" id="PTHR31806">
    <property type="entry name" value="PURINE-CYTOSINE PERMEASE FCY2-RELATED"/>
    <property type="match status" value="1"/>
</dbReference>
<feature type="transmembrane region" description="Helical" evidence="7">
    <location>
        <begin position="203"/>
        <end position="220"/>
    </location>
</feature>
<comment type="caution">
    <text evidence="8">The sequence shown here is derived from an EMBL/GenBank/DDBJ whole genome shotgun (WGS) entry which is preliminary data.</text>
</comment>
<dbReference type="PANTHER" id="PTHR31806:SF1">
    <property type="entry name" value="PURINE-CYTOSINE PERMEASE FCY2-RELATED"/>
    <property type="match status" value="1"/>
</dbReference>
<feature type="transmembrane region" description="Helical" evidence="7">
    <location>
        <begin position="63"/>
        <end position="83"/>
    </location>
</feature>
<feature type="transmembrane region" description="Helical" evidence="7">
    <location>
        <begin position="241"/>
        <end position="267"/>
    </location>
</feature>
<dbReference type="Proteomes" id="UP000750197">
    <property type="component" value="Unassembled WGS sequence"/>
</dbReference>
<dbReference type="InterPro" id="IPR026030">
    <property type="entry name" value="Pur-cyt_permease_Fcy2/21/22"/>
</dbReference>
<comment type="subcellular location">
    <subcellularLocation>
        <location evidence="1">Membrane</location>
        <topology evidence="1">Multi-pass membrane protein</topology>
    </subcellularLocation>
</comment>
<dbReference type="InterPro" id="IPR001248">
    <property type="entry name" value="Pur-cyt_permease"/>
</dbReference>
<dbReference type="AlphaFoldDB" id="A0A8J7YSK1"/>
<dbReference type="PIRSF" id="PIRSF002744">
    <property type="entry name" value="Pur-cyt_permease"/>
    <property type="match status" value="1"/>
</dbReference>
<keyword evidence="3" id="KW-0813">Transport</keyword>
<feature type="transmembrane region" description="Helical" evidence="7">
    <location>
        <begin position="166"/>
        <end position="183"/>
    </location>
</feature>
<gene>
    <name evidence="8" type="ORF">KIY12_01050</name>
</gene>
<dbReference type="Pfam" id="PF02133">
    <property type="entry name" value="Transp_cyt_pur"/>
    <property type="match status" value="1"/>
</dbReference>
<dbReference type="Gene3D" id="1.10.4160.10">
    <property type="entry name" value="Hydantoin permease"/>
    <property type="match status" value="1"/>
</dbReference>